<dbReference type="InterPro" id="IPR025714">
    <property type="entry name" value="Methyltranfer_dom"/>
</dbReference>
<dbReference type="PANTHER" id="PTHR12843">
    <property type="entry name" value="PROTEIN-LYSINE N-METHYLTRANSFERASE METTL10"/>
    <property type="match status" value="1"/>
</dbReference>
<dbReference type="GeneID" id="85223801"/>
<evidence type="ECO:0000313" key="7">
    <source>
        <dbReference type="EMBL" id="WFD37210.1"/>
    </source>
</evidence>
<reference evidence="7" key="1">
    <citation type="submission" date="2023-03" db="EMBL/GenBank/DDBJ databases">
        <title>Mating type loci evolution in Malassezia.</title>
        <authorList>
            <person name="Coelho M.A."/>
        </authorList>
    </citation>
    <scope>NUCLEOTIDE SEQUENCE</scope>
    <source>
        <strain evidence="7">CBS 9431</strain>
    </source>
</reference>
<dbReference type="EMBL" id="CP119958">
    <property type="protein sequence ID" value="WFD37210.1"/>
    <property type="molecule type" value="Genomic_DNA"/>
</dbReference>
<comment type="similarity">
    <text evidence="5">Belongs to the class I-like SAM-binding methyltransferase superfamily. EFM4 family.</text>
</comment>
<dbReference type="Pfam" id="PF13847">
    <property type="entry name" value="Methyltransf_31"/>
    <property type="match status" value="1"/>
</dbReference>
<protein>
    <recommendedName>
        <fullName evidence="5">Protein-lysine N-methyltransferase EFM4</fullName>
        <ecNumber evidence="5">2.1.1.-</ecNumber>
    </recommendedName>
    <alternativeName>
        <fullName evidence="5">Elongation factor methyltransferase 4</fullName>
    </alternativeName>
</protein>
<proteinExistence type="inferred from homology"/>
<evidence type="ECO:0000256" key="1">
    <source>
        <dbReference type="ARBA" id="ARBA00022490"/>
    </source>
</evidence>
<dbReference type="EC" id="2.1.1.-" evidence="5"/>
<keyword evidence="5" id="KW-0813">Transport</keyword>
<dbReference type="RefSeq" id="XP_060120107.1">
    <property type="nucleotide sequence ID" value="XM_060264124.1"/>
</dbReference>
<sequence>MAEARVVEELPESRLGTKEHWDSVYEREVDTYKAIGDEGEVWFGEDSVERMIAYLVEFLEEDPFKQPPFVLDLGTGNGHLLFSLLDARDELGDEALEPARLCGVDYSPASVKLSQAIGATRGEGCDAVIFEEADLRDPATVLTLKQSGNDGLGWDIVCDKGTFDAIALSSQPVNGKLPVDLYVEAVAALTRPQSEHALSGIFFITSCNFTQEELERKFLPAGTFILLMPGFAVEHVVPAPTFMFGGQQGSTVTTVAFRRAP</sequence>
<accession>A0AAF0EUQ7</accession>
<keyword evidence="4 5" id="KW-0949">S-adenosyl-L-methionine</keyword>
<feature type="domain" description="Methyltransferase" evidence="6">
    <location>
        <begin position="70"/>
        <end position="213"/>
    </location>
</feature>
<dbReference type="CDD" id="cd02440">
    <property type="entry name" value="AdoMet_MTases"/>
    <property type="match status" value="1"/>
</dbReference>
<dbReference type="PANTHER" id="PTHR12843:SF5">
    <property type="entry name" value="EEF1A LYSINE METHYLTRANSFERASE 2"/>
    <property type="match status" value="1"/>
</dbReference>
<dbReference type="GO" id="GO:0032259">
    <property type="term" value="P:methylation"/>
    <property type="evidence" value="ECO:0007669"/>
    <property type="project" value="UniProtKB-KW"/>
</dbReference>
<dbReference type="SUPFAM" id="SSF53335">
    <property type="entry name" value="S-adenosyl-L-methionine-dependent methyltransferases"/>
    <property type="match status" value="1"/>
</dbReference>
<organism evidence="7 8">
    <name type="scientific">Malassezia japonica</name>
    <dbReference type="NCBI Taxonomy" id="223818"/>
    <lineage>
        <taxon>Eukaryota</taxon>
        <taxon>Fungi</taxon>
        <taxon>Dikarya</taxon>
        <taxon>Basidiomycota</taxon>
        <taxon>Ustilaginomycotina</taxon>
        <taxon>Malasseziomycetes</taxon>
        <taxon>Malasseziales</taxon>
        <taxon>Malasseziaceae</taxon>
        <taxon>Malassezia</taxon>
    </lineage>
</organism>
<dbReference type="Proteomes" id="UP001217754">
    <property type="component" value="Chromosome 1"/>
</dbReference>
<keyword evidence="1 5" id="KW-0963">Cytoplasm</keyword>
<dbReference type="InterPro" id="IPR029063">
    <property type="entry name" value="SAM-dependent_MTases_sf"/>
</dbReference>
<dbReference type="Gene3D" id="3.40.50.150">
    <property type="entry name" value="Vaccinia Virus protein VP39"/>
    <property type="match status" value="1"/>
</dbReference>
<dbReference type="InterPro" id="IPR026635">
    <property type="entry name" value="Efm4/METTL10"/>
</dbReference>
<evidence type="ECO:0000256" key="5">
    <source>
        <dbReference type="HAMAP-Rule" id="MF_03188"/>
    </source>
</evidence>
<evidence type="ECO:0000256" key="3">
    <source>
        <dbReference type="ARBA" id="ARBA00022679"/>
    </source>
</evidence>
<dbReference type="GO" id="GO:0016192">
    <property type="term" value="P:vesicle-mediated transport"/>
    <property type="evidence" value="ECO:0007669"/>
    <property type="project" value="UniProtKB-UniRule"/>
</dbReference>
<evidence type="ECO:0000256" key="4">
    <source>
        <dbReference type="ARBA" id="ARBA00022691"/>
    </source>
</evidence>
<comment type="function">
    <text evidence="5">S-adenosyl-L-methionine-dependent protein-lysine N-methyltransferase that mono- and dimethylates elongation factor 1-alpha at 'Lys-316'. May play a role in intracellular transport.</text>
</comment>
<keyword evidence="7" id="KW-0378">Hydrolase</keyword>
<dbReference type="GO" id="GO:0016787">
    <property type="term" value="F:hydrolase activity"/>
    <property type="evidence" value="ECO:0007669"/>
    <property type="project" value="UniProtKB-KW"/>
</dbReference>
<keyword evidence="3 5" id="KW-0808">Transferase</keyword>
<dbReference type="AlphaFoldDB" id="A0AAF0EUQ7"/>
<keyword evidence="2 5" id="KW-0489">Methyltransferase</keyword>
<evidence type="ECO:0000256" key="2">
    <source>
        <dbReference type="ARBA" id="ARBA00022603"/>
    </source>
</evidence>
<evidence type="ECO:0000259" key="6">
    <source>
        <dbReference type="Pfam" id="PF13847"/>
    </source>
</evidence>
<comment type="subcellular location">
    <subcellularLocation>
        <location evidence="5">Cytoplasm</location>
    </subcellularLocation>
</comment>
<dbReference type="HAMAP" id="MF_03188">
    <property type="entry name" value="Methyltr_EFM4"/>
    <property type="match status" value="1"/>
</dbReference>
<keyword evidence="8" id="KW-1185">Reference proteome</keyword>
<dbReference type="GO" id="GO:0016279">
    <property type="term" value="F:protein-lysine N-methyltransferase activity"/>
    <property type="evidence" value="ECO:0007669"/>
    <property type="project" value="UniProtKB-UniRule"/>
</dbReference>
<evidence type="ECO:0000313" key="8">
    <source>
        <dbReference type="Proteomes" id="UP001217754"/>
    </source>
</evidence>
<gene>
    <name evidence="5 7" type="primary">EFM4</name>
    <name evidence="7" type="ORF">MJAP1_000152</name>
</gene>
<name>A0AAF0EUQ7_9BASI</name>
<dbReference type="GO" id="GO:0005737">
    <property type="term" value="C:cytoplasm"/>
    <property type="evidence" value="ECO:0007669"/>
    <property type="project" value="UniProtKB-SubCell"/>
</dbReference>